<dbReference type="Proteomes" id="UP001281410">
    <property type="component" value="Unassembled WGS sequence"/>
</dbReference>
<proteinExistence type="predicted"/>
<evidence type="ECO:0000256" key="4">
    <source>
        <dbReference type="ARBA" id="ARBA00022777"/>
    </source>
</evidence>
<keyword evidence="5" id="KW-0067">ATP-binding</keyword>
<dbReference type="GO" id="GO:0004674">
    <property type="term" value="F:protein serine/threonine kinase activity"/>
    <property type="evidence" value="ECO:0007669"/>
    <property type="project" value="UniProtKB-KW"/>
</dbReference>
<evidence type="ECO:0000256" key="3">
    <source>
        <dbReference type="ARBA" id="ARBA00022741"/>
    </source>
</evidence>
<evidence type="ECO:0000313" key="7">
    <source>
        <dbReference type="Proteomes" id="UP001281410"/>
    </source>
</evidence>
<evidence type="ECO:0000256" key="2">
    <source>
        <dbReference type="ARBA" id="ARBA00022679"/>
    </source>
</evidence>
<reference evidence="6" key="1">
    <citation type="journal article" date="2023" name="Plant J.">
        <title>Genome sequences and population genomics provide insights into the demographic history, inbreeding, and mutation load of two 'living fossil' tree species of Dipteronia.</title>
        <authorList>
            <person name="Feng Y."/>
            <person name="Comes H.P."/>
            <person name="Chen J."/>
            <person name="Zhu S."/>
            <person name="Lu R."/>
            <person name="Zhang X."/>
            <person name="Li P."/>
            <person name="Qiu J."/>
            <person name="Olsen K.M."/>
            <person name="Qiu Y."/>
        </authorList>
    </citation>
    <scope>NUCLEOTIDE SEQUENCE</scope>
    <source>
        <strain evidence="6">NBL</strain>
    </source>
</reference>
<dbReference type="GO" id="GO:0005886">
    <property type="term" value="C:plasma membrane"/>
    <property type="evidence" value="ECO:0007669"/>
    <property type="project" value="TreeGrafter"/>
</dbReference>
<dbReference type="EMBL" id="JANJYJ010000007">
    <property type="protein sequence ID" value="KAK3199339.1"/>
    <property type="molecule type" value="Genomic_DNA"/>
</dbReference>
<organism evidence="6 7">
    <name type="scientific">Dipteronia sinensis</name>
    <dbReference type="NCBI Taxonomy" id="43782"/>
    <lineage>
        <taxon>Eukaryota</taxon>
        <taxon>Viridiplantae</taxon>
        <taxon>Streptophyta</taxon>
        <taxon>Embryophyta</taxon>
        <taxon>Tracheophyta</taxon>
        <taxon>Spermatophyta</taxon>
        <taxon>Magnoliopsida</taxon>
        <taxon>eudicotyledons</taxon>
        <taxon>Gunneridae</taxon>
        <taxon>Pentapetalae</taxon>
        <taxon>rosids</taxon>
        <taxon>malvids</taxon>
        <taxon>Sapindales</taxon>
        <taxon>Sapindaceae</taxon>
        <taxon>Hippocastanoideae</taxon>
        <taxon>Acereae</taxon>
        <taxon>Dipteronia</taxon>
    </lineage>
</organism>
<name>A0AAE0A283_9ROSI</name>
<keyword evidence="1" id="KW-0723">Serine/threonine-protein kinase</keyword>
<keyword evidence="2" id="KW-0808">Transferase</keyword>
<evidence type="ECO:0000256" key="1">
    <source>
        <dbReference type="ARBA" id="ARBA00022527"/>
    </source>
</evidence>
<gene>
    <name evidence="6" type="ORF">Dsin_022754</name>
</gene>
<dbReference type="PANTHER" id="PTHR27002">
    <property type="entry name" value="RECEPTOR-LIKE SERINE/THREONINE-PROTEIN KINASE SD1-8"/>
    <property type="match status" value="1"/>
</dbReference>
<keyword evidence="3" id="KW-0547">Nucleotide-binding</keyword>
<dbReference type="PANTHER" id="PTHR27002:SF181">
    <property type="entry name" value="RECEPTOR-LIKE SERINE_THREONINE-PROTEIN KINASE"/>
    <property type="match status" value="1"/>
</dbReference>
<keyword evidence="4" id="KW-0418">Kinase</keyword>
<dbReference type="GO" id="GO:0005524">
    <property type="term" value="F:ATP binding"/>
    <property type="evidence" value="ECO:0007669"/>
    <property type="project" value="UniProtKB-KW"/>
</dbReference>
<evidence type="ECO:0000313" key="6">
    <source>
        <dbReference type="EMBL" id="KAK3199339.1"/>
    </source>
</evidence>
<dbReference type="AlphaFoldDB" id="A0AAE0A283"/>
<comment type="caution">
    <text evidence="6">The sequence shown here is derived from an EMBL/GenBank/DDBJ whole genome shotgun (WGS) entry which is preliminary data.</text>
</comment>
<evidence type="ECO:0000256" key="5">
    <source>
        <dbReference type="ARBA" id="ARBA00022840"/>
    </source>
</evidence>
<accession>A0AAE0A283</accession>
<keyword evidence="7" id="KW-1185">Reference proteome</keyword>
<protein>
    <recommendedName>
        <fullName evidence="8">Protein kinase domain-containing protein</fullName>
    </recommendedName>
</protein>
<evidence type="ECO:0008006" key="8">
    <source>
        <dbReference type="Google" id="ProtNLM"/>
    </source>
</evidence>
<sequence length="60" mass="7058">MSLKYATYGKFLLKSDIFSLGVLLLDVVSGKKNRVFCHPDYHHNLLGHAWLLWNDERPWN</sequence>